<evidence type="ECO:0000259" key="7">
    <source>
        <dbReference type="Pfam" id="PF00849"/>
    </source>
</evidence>
<evidence type="ECO:0000256" key="5">
    <source>
        <dbReference type="ARBA" id="ARBA00033164"/>
    </source>
</evidence>
<dbReference type="EMBL" id="CP020867">
    <property type="protein sequence ID" value="ARJ56474.1"/>
    <property type="molecule type" value="Genomic_DNA"/>
</dbReference>
<dbReference type="GO" id="GO:0000455">
    <property type="term" value="P:enzyme-directed rRNA pseudouridine synthesis"/>
    <property type="evidence" value="ECO:0007669"/>
    <property type="project" value="TreeGrafter"/>
</dbReference>
<dbReference type="KEGG" id="ccun:CCUN_0863"/>
<comment type="catalytic activity">
    <reaction evidence="1">
        <text>a uridine in RNA = a pseudouridine in RNA</text>
        <dbReference type="Rhea" id="RHEA:48348"/>
        <dbReference type="Rhea" id="RHEA-COMP:12068"/>
        <dbReference type="Rhea" id="RHEA-COMP:12069"/>
        <dbReference type="ChEBI" id="CHEBI:65314"/>
        <dbReference type="ChEBI" id="CHEBI:65315"/>
    </reaction>
</comment>
<comment type="similarity">
    <text evidence="2">Belongs to the pseudouridine synthase RluA family.</text>
</comment>
<proteinExistence type="inferred from homology"/>
<reference evidence="8 9" key="1">
    <citation type="submission" date="2017-04" db="EMBL/GenBank/DDBJ databases">
        <title>Complete genome sequence of the Campylobacter cuniculorum type strain LMG24588.</title>
        <authorList>
            <person name="Miller W.G."/>
            <person name="Yee E."/>
            <person name="Revez J."/>
            <person name="Bono J.L."/>
            <person name="Rossi M."/>
        </authorList>
    </citation>
    <scope>NUCLEOTIDE SEQUENCE [LARGE SCALE GENOMIC DNA]</scope>
    <source>
        <strain evidence="8 9">LMG 24588</strain>
    </source>
</reference>
<evidence type="ECO:0000256" key="1">
    <source>
        <dbReference type="ARBA" id="ARBA00000073"/>
    </source>
</evidence>
<dbReference type="CDD" id="cd02869">
    <property type="entry name" value="PseudoU_synth_RluA_like"/>
    <property type="match status" value="1"/>
</dbReference>
<feature type="domain" description="Pseudouridine synthase RsuA/RluA-like" evidence="7">
    <location>
        <begin position="69"/>
        <end position="196"/>
    </location>
</feature>
<dbReference type="PROSITE" id="PS50889">
    <property type="entry name" value="S4"/>
    <property type="match status" value="1"/>
</dbReference>
<dbReference type="InterPro" id="IPR050188">
    <property type="entry name" value="RluA_PseudoU_synthase"/>
</dbReference>
<gene>
    <name evidence="8" type="primary">rluA</name>
    <name evidence="8" type="ORF">CCUN_0863</name>
</gene>
<keyword evidence="6" id="KW-0694">RNA-binding</keyword>
<accession>A0A1W6BWM6</accession>
<dbReference type="RefSeq" id="WP_027306489.1">
    <property type="nucleotide sequence ID" value="NZ_CP020867.1"/>
</dbReference>
<evidence type="ECO:0000256" key="6">
    <source>
        <dbReference type="PROSITE-ProRule" id="PRU00182"/>
    </source>
</evidence>
<evidence type="ECO:0000256" key="2">
    <source>
        <dbReference type="ARBA" id="ARBA00010876"/>
    </source>
</evidence>
<dbReference type="STRING" id="1121267.CCUN_0863"/>
<dbReference type="GO" id="GO:0140098">
    <property type="term" value="F:catalytic activity, acting on RNA"/>
    <property type="evidence" value="ECO:0007669"/>
    <property type="project" value="UniProtKB-ARBA"/>
</dbReference>
<evidence type="ECO:0000313" key="9">
    <source>
        <dbReference type="Proteomes" id="UP000192902"/>
    </source>
</evidence>
<keyword evidence="3 8" id="KW-0413">Isomerase</keyword>
<dbReference type="GO" id="GO:0009982">
    <property type="term" value="F:pseudouridine synthase activity"/>
    <property type="evidence" value="ECO:0007669"/>
    <property type="project" value="InterPro"/>
</dbReference>
<dbReference type="InterPro" id="IPR006145">
    <property type="entry name" value="PsdUridine_synth_RsuA/RluA"/>
</dbReference>
<dbReference type="PROSITE" id="PS01129">
    <property type="entry name" value="PSI_RLU"/>
    <property type="match status" value="1"/>
</dbReference>
<evidence type="ECO:0000256" key="3">
    <source>
        <dbReference type="ARBA" id="ARBA00023235"/>
    </source>
</evidence>
<dbReference type="GO" id="GO:0003723">
    <property type="term" value="F:RNA binding"/>
    <property type="evidence" value="ECO:0007669"/>
    <property type="project" value="UniProtKB-KW"/>
</dbReference>
<sequence>MQEKAYKVLALQEGISNREAKELIDRACVFLKGKKITLARALVDEKSQFIIKKTQNPQVIFEDKKILAINKPHSFVSENLEKQFKAKLLNRLDKETSGVILLCKEENFRQMCIEEFKKHKVYKSYIAILNGILAQEIQINEPLLTIKTKKGALSKISKEGFEAKSVISPLMIEGKKTLAKIVIQTGRTHQIRVHTAFIKHGIIGDEKYAKIRAERMYLHSYELGILDYFFKANLDEDFNAFGFEIKNLDFKAI</sequence>
<dbReference type="OrthoDB" id="128480at2"/>
<dbReference type="PANTHER" id="PTHR21600">
    <property type="entry name" value="MITOCHONDRIAL RNA PSEUDOURIDINE SYNTHASE"/>
    <property type="match status" value="1"/>
</dbReference>
<dbReference type="AlphaFoldDB" id="A0A1W6BWM6"/>
<dbReference type="InterPro" id="IPR020103">
    <property type="entry name" value="PsdUridine_synth_cat_dom_sf"/>
</dbReference>
<dbReference type="SUPFAM" id="SSF55120">
    <property type="entry name" value="Pseudouridine synthase"/>
    <property type="match status" value="1"/>
</dbReference>
<dbReference type="Gene3D" id="3.30.2350.10">
    <property type="entry name" value="Pseudouridine synthase"/>
    <property type="match status" value="1"/>
</dbReference>
<dbReference type="InterPro" id="IPR006224">
    <property type="entry name" value="PsdUridine_synth_RluA-like_CS"/>
</dbReference>
<dbReference type="Pfam" id="PF00849">
    <property type="entry name" value="PseudoU_synth_2"/>
    <property type="match status" value="1"/>
</dbReference>
<dbReference type="PANTHER" id="PTHR21600:SF44">
    <property type="entry name" value="RIBOSOMAL LARGE SUBUNIT PSEUDOURIDINE SYNTHASE D"/>
    <property type="match status" value="1"/>
</dbReference>
<protein>
    <recommendedName>
        <fullName evidence="4">RNA pseudouridylate synthase</fullName>
    </recommendedName>
    <alternativeName>
        <fullName evidence="5">RNA-uridine isomerase</fullName>
    </alternativeName>
</protein>
<organism evidence="8 9">
    <name type="scientific">Campylobacter cuniculorum DSM 23162 = LMG 24588</name>
    <dbReference type="NCBI Taxonomy" id="1121267"/>
    <lineage>
        <taxon>Bacteria</taxon>
        <taxon>Pseudomonadati</taxon>
        <taxon>Campylobacterota</taxon>
        <taxon>Epsilonproteobacteria</taxon>
        <taxon>Campylobacterales</taxon>
        <taxon>Campylobacteraceae</taxon>
        <taxon>Campylobacter</taxon>
    </lineage>
</organism>
<evidence type="ECO:0000313" key="8">
    <source>
        <dbReference type="EMBL" id="ARJ56474.1"/>
    </source>
</evidence>
<evidence type="ECO:0000256" key="4">
    <source>
        <dbReference type="ARBA" id="ARBA00031870"/>
    </source>
</evidence>
<dbReference type="Proteomes" id="UP000192902">
    <property type="component" value="Chromosome"/>
</dbReference>
<dbReference type="eggNOG" id="COG0564">
    <property type="taxonomic scope" value="Bacteria"/>
</dbReference>
<name>A0A1W6BWM6_9BACT</name>